<proteinExistence type="inferred from homology"/>
<feature type="chain" id="PRO_5046472286" evidence="9">
    <location>
        <begin position="19"/>
        <end position="696"/>
    </location>
</feature>
<dbReference type="CDD" id="cd00146">
    <property type="entry name" value="PKD"/>
    <property type="match status" value="1"/>
</dbReference>
<sequence length="696" mass="77443">MKKNYFILFLLFSLKILAQDIDNKCGFKIELNKIDPAVLKMQEMQLQQKIKERDEFSKTSKNNATVLYQIPIVIHIIHTGEALGTGLNLSEEVVLNYVKRLNLYYRYLNGDVNFDKRYGLDSKIEFVLAVRDPKGNCTNGIERYDYSNNATYVSGGINDKTGVPDSQIRAAMQWDPKKYYNVYLAKVPGVNGYAYYPGTSTDGAFINATLAYDLNNKTIAHEIGHGLGLRHTFEGSSDTTCPSLAPASGDLCEDTPPHLETNQDCDKNKDEDINACALNYVDSRTGLSLKSNKYFMNNIMSYSPNSCKFMFTQDQIDRMIATLETTRKGLLAQNGNLSLVPVQQAEVDFVADKTIICPSNNSVTLRDASTCIPNSLLPNSQYPGISFLWTVTNGTTTLNSTVQNPSFALTQGGTYDVTLAITTSAGTVTKTKSKLITIGETGTAPSCKFGTYQSGNFGAALSKVEFNTIQNTTPVSLNEQYSDFKCSKITEVQTSKSYQLQASISTITSRNSYVKAWIDYNNDGVFNKSEVIFAGKQMRDQTQTLRTVLSHNIVIPNQVVSNKILTMRIVYRSSSSDLDPYSDAAISDSGCYPSSSNVFDVEDYGIIIKSGTLGVENFESELPSYVIYKNNGSFRVEANKILLQEIYVYDITGKVLFHFDKINSTHYDLPVLNNHQMYIIKLKDTNGTVYSKKVIN</sequence>
<comment type="similarity">
    <text evidence="1">Belongs to the peptidase M43B family.</text>
</comment>
<dbReference type="RefSeq" id="WP_230001786.1">
    <property type="nucleotide sequence ID" value="NZ_CP087134.1"/>
</dbReference>
<dbReference type="PANTHER" id="PTHR47466:SF1">
    <property type="entry name" value="METALLOPROTEASE MEP1 (AFU_ORTHOLOGUE AFUA_1G07730)-RELATED"/>
    <property type="match status" value="1"/>
</dbReference>
<dbReference type="InterPro" id="IPR013783">
    <property type="entry name" value="Ig-like_fold"/>
</dbReference>
<evidence type="ECO:0000256" key="9">
    <source>
        <dbReference type="SAM" id="SignalP"/>
    </source>
</evidence>
<dbReference type="Gene3D" id="2.60.40.10">
    <property type="entry name" value="Immunoglobulins"/>
    <property type="match status" value="1"/>
</dbReference>
<feature type="signal peptide" evidence="9">
    <location>
        <begin position="1"/>
        <end position="18"/>
    </location>
</feature>
<evidence type="ECO:0000313" key="11">
    <source>
        <dbReference type="EMBL" id="MDX6189507.1"/>
    </source>
</evidence>
<dbReference type="InterPro" id="IPR008754">
    <property type="entry name" value="Peptidase_M43"/>
</dbReference>
<accession>A0ABU4RA99</accession>
<keyword evidence="6" id="KW-0862">Zinc</keyword>
<evidence type="ECO:0000256" key="5">
    <source>
        <dbReference type="ARBA" id="ARBA00022801"/>
    </source>
</evidence>
<evidence type="ECO:0000313" key="12">
    <source>
        <dbReference type="Proteomes" id="UP001273350"/>
    </source>
</evidence>
<evidence type="ECO:0000256" key="6">
    <source>
        <dbReference type="ARBA" id="ARBA00022833"/>
    </source>
</evidence>
<keyword evidence="12" id="KW-1185">Reference proteome</keyword>
<dbReference type="InterPro" id="IPR035986">
    <property type="entry name" value="PKD_dom_sf"/>
</dbReference>
<name>A0ABU4RA99_9FLAO</name>
<evidence type="ECO:0000256" key="4">
    <source>
        <dbReference type="ARBA" id="ARBA00022729"/>
    </source>
</evidence>
<dbReference type="Proteomes" id="UP001273350">
    <property type="component" value="Unassembled WGS sequence"/>
</dbReference>
<keyword evidence="8" id="KW-1015">Disulfide bond</keyword>
<dbReference type="PROSITE" id="PS50093">
    <property type="entry name" value="PKD"/>
    <property type="match status" value="1"/>
</dbReference>
<feature type="domain" description="PKD" evidence="10">
    <location>
        <begin position="383"/>
        <end position="443"/>
    </location>
</feature>
<evidence type="ECO:0000256" key="7">
    <source>
        <dbReference type="ARBA" id="ARBA00023049"/>
    </source>
</evidence>
<dbReference type="SUPFAM" id="SSF49299">
    <property type="entry name" value="PKD domain"/>
    <property type="match status" value="1"/>
</dbReference>
<dbReference type="GO" id="GO:0008237">
    <property type="term" value="F:metallopeptidase activity"/>
    <property type="evidence" value="ECO:0007669"/>
    <property type="project" value="UniProtKB-KW"/>
</dbReference>
<keyword evidence="2" id="KW-0645">Protease</keyword>
<keyword evidence="7 11" id="KW-0482">Metalloprotease</keyword>
<evidence type="ECO:0000256" key="3">
    <source>
        <dbReference type="ARBA" id="ARBA00022723"/>
    </source>
</evidence>
<evidence type="ECO:0000256" key="8">
    <source>
        <dbReference type="ARBA" id="ARBA00023157"/>
    </source>
</evidence>
<comment type="caution">
    <text evidence="11">The sequence shown here is derived from an EMBL/GenBank/DDBJ whole genome shotgun (WGS) entry which is preliminary data.</text>
</comment>
<dbReference type="PANTHER" id="PTHR47466">
    <property type="match status" value="1"/>
</dbReference>
<evidence type="ECO:0000256" key="1">
    <source>
        <dbReference type="ARBA" id="ARBA00008721"/>
    </source>
</evidence>
<dbReference type="InterPro" id="IPR000601">
    <property type="entry name" value="PKD_dom"/>
</dbReference>
<protein>
    <submittedName>
        <fullName evidence="11">M43 family zinc metalloprotease</fullName>
    </submittedName>
</protein>
<keyword evidence="4 9" id="KW-0732">Signal</keyword>
<dbReference type="SUPFAM" id="SSF55486">
    <property type="entry name" value="Metalloproteases ('zincins'), catalytic domain"/>
    <property type="match status" value="1"/>
</dbReference>
<gene>
    <name evidence="11" type="ORF">SGQ83_09120</name>
</gene>
<dbReference type="InterPro" id="IPR045474">
    <property type="entry name" value="GEVED"/>
</dbReference>
<evidence type="ECO:0000259" key="10">
    <source>
        <dbReference type="PROSITE" id="PS50093"/>
    </source>
</evidence>
<dbReference type="Pfam" id="PF20009">
    <property type="entry name" value="GEVED"/>
    <property type="match status" value="1"/>
</dbReference>
<dbReference type="EMBL" id="JAWXVI010000005">
    <property type="protein sequence ID" value="MDX6189507.1"/>
    <property type="molecule type" value="Genomic_DNA"/>
</dbReference>
<dbReference type="Gene3D" id="3.40.390.10">
    <property type="entry name" value="Collagenase (Catalytic Domain)"/>
    <property type="match status" value="1"/>
</dbReference>
<dbReference type="Pfam" id="PF05572">
    <property type="entry name" value="Peptidase_M43"/>
    <property type="match status" value="1"/>
</dbReference>
<dbReference type="InterPro" id="IPR024079">
    <property type="entry name" value="MetalloPept_cat_dom_sf"/>
</dbReference>
<keyword evidence="3" id="KW-0479">Metal-binding</keyword>
<keyword evidence="5" id="KW-0378">Hydrolase</keyword>
<dbReference type="NCBIfam" id="NF033708">
    <property type="entry name" value="T9SS_Cterm_ChiA"/>
    <property type="match status" value="1"/>
</dbReference>
<evidence type="ECO:0000256" key="2">
    <source>
        <dbReference type="ARBA" id="ARBA00022670"/>
    </source>
</evidence>
<organism evidence="11 12">
    <name type="scientific">Flavobacterium cupriresistens</name>
    <dbReference type="NCBI Taxonomy" id="2893885"/>
    <lineage>
        <taxon>Bacteria</taxon>
        <taxon>Pseudomonadati</taxon>
        <taxon>Bacteroidota</taxon>
        <taxon>Flavobacteriia</taxon>
        <taxon>Flavobacteriales</taxon>
        <taxon>Flavobacteriaceae</taxon>
        <taxon>Flavobacterium</taxon>
    </lineage>
</organism>
<reference evidence="11 12" key="1">
    <citation type="submission" date="2023-11" db="EMBL/GenBank/DDBJ databases">
        <title>Unpublished Manusciprt.</title>
        <authorList>
            <person name="Saticioglu I.B."/>
            <person name="Ay H."/>
            <person name="Ajmi N."/>
            <person name="Altun S."/>
            <person name="Duman M."/>
        </authorList>
    </citation>
    <scope>NUCLEOTIDE SEQUENCE [LARGE SCALE GENOMIC DNA]</scope>
    <source>
        <strain evidence="11 12">Fl-318</strain>
    </source>
</reference>